<proteinExistence type="predicted"/>
<dbReference type="Pfam" id="PF08811">
    <property type="entry name" value="DUF1800"/>
    <property type="match status" value="1"/>
</dbReference>
<dbReference type="RefSeq" id="WP_185787414.1">
    <property type="nucleotide sequence ID" value="NZ_JACLCP010000001.1"/>
</dbReference>
<gene>
    <name evidence="1" type="ORF">H7F21_01195</name>
</gene>
<dbReference type="InterPro" id="IPR014917">
    <property type="entry name" value="DUF1800"/>
</dbReference>
<evidence type="ECO:0000313" key="1">
    <source>
        <dbReference type="EMBL" id="MBC2843695.1"/>
    </source>
</evidence>
<dbReference type="AlphaFoldDB" id="A0A842IM31"/>
<evidence type="ECO:0000313" key="2">
    <source>
        <dbReference type="Proteomes" id="UP000533900"/>
    </source>
</evidence>
<organism evidence="1 2">
    <name type="scientific">Winogradskyella flava</name>
    <dbReference type="NCBI Taxonomy" id="1884876"/>
    <lineage>
        <taxon>Bacteria</taxon>
        <taxon>Pseudomonadati</taxon>
        <taxon>Bacteroidota</taxon>
        <taxon>Flavobacteriia</taxon>
        <taxon>Flavobacteriales</taxon>
        <taxon>Flavobacteriaceae</taxon>
        <taxon>Winogradskyella</taxon>
    </lineage>
</organism>
<name>A0A842IM31_9FLAO</name>
<keyword evidence="2" id="KW-1185">Reference proteome</keyword>
<sequence>MAVLTTCITSSLQPYIPTSQDPWNEARIRHAYRRIGYDANLTMISSAMSMSPNDFIDQLVDESLNAPNWPEPTWANFTNDDYANLGFDFNEETQNNHQEVVLEVMDQMQTVGLKGRLLMFWSNHFVTRLEDYYTSNHLYEYYSVIENNMLGNFENFVREIGTTSAMLVYLNGYENTNLSPNENYARELYELFTLGVDNGYTQQDIVETAKALTGYNHRENWTYPIYFDASTFDDSEKTIFNQTGNWDYDDVINILFQEKASLIAEHICRKLYAYFVSATINEDIVTEMANLFIQDFNISNILRVLFKSEHFFDAKTIGILIKSPYDMFMSYLKVTGFSIQPDYLEAFPWFNTTLGQRMFQPVDVAGWQGDRDWINSSTLTGRWRILQWIIWHTWDNFQEELRYFAIESSNNSNDPYAVAKSIIDRFMPLELFTESDYQDATDVLKHNLPENYYENGIWNLQYQSAPYQVLLLIRHLIKIPEFQLK</sequence>
<dbReference type="Proteomes" id="UP000533900">
    <property type="component" value="Unassembled WGS sequence"/>
</dbReference>
<protein>
    <submittedName>
        <fullName evidence="1">DUF1800 domain-containing protein</fullName>
    </submittedName>
</protein>
<reference evidence="1" key="1">
    <citation type="submission" date="2020-08" db="EMBL/GenBank/DDBJ databases">
        <title>Winogradskyella ouciana sp. nov., isolated from the hadal seawater of the Mariana Trench.</title>
        <authorList>
            <person name="He X."/>
        </authorList>
    </citation>
    <scope>NUCLEOTIDE SEQUENCE [LARGE SCALE GENOMIC DNA]</scope>
    <source>
        <strain evidence="1">KCTC 52348</strain>
    </source>
</reference>
<dbReference type="EMBL" id="JACLCP010000001">
    <property type="protein sequence ID" value="MBC2843695.1"/>
    <property type="molecule type" value="Genomic_DNA"/>
</dbReference>
<comment type="caution">
    <text evidence="1">The sequence shown here is derived from an EMBL/GenBank/DDBJ whole genome shotgun (WGS) entry which is preliminary data.</text>
</comment>
<accession>A0A842IM31</accession>